<dbReference type="PANTHER" id="PTHR42834">
    <property type="entry name" value="ENDONUCLEASE/EXONUCLEASE/PHOSPHATASE FAMILY PROTEIN (AFU_ORTHOLOGUE AFUA_3G09210)"/>
    <property type="match status" value="1"/>
</dbReference>
<evidence type="ECO:0000256" key="1">
    <source>
        <dbReference type="SAM" id="MobiDB-lite"/>
    </source>
</evidence>
<protein>
    <submittedName>
        <fullName evidence="4">ExeM/NucH family extracellular endonuclease</fullName>
    </submittedName>
</protein>
<dbReference type="InterPro" id="IPR036691">
    <property type="entry name" value="Endo/exonu/phosph_ase_sf"/>
</dbReference>
<reference evidence="4 5" key="1">
    <citation type="submission" date="2019-08" db="EMBL/GenBank/DDBJ databases">
        <title>Draft genome analysis of Rheinheimera tangshanensis isolated from the roots of fresh rice plants (Oryza sativa).</title>
        <authorList>
            <person name="Yu Q."/>
            <person name="Qi Y."/>
            <person name="Zhang H."/>
            <person name="Pu J."/>
        </authorList>
    </citation>
    <scope>NUCLEOTIDE SEQUENCE [LARGE SCALE GENOMIC DNA]</scope>
    <source>
        <strain evidence="4 5">JA3-B52</strain>
    </source>
</reference>
<accession>A0A5C8M1E9</accession>
<dbReference type="PROSITE" id="PS51257">
    <property type="entry name" value="PROKAR_LIPOPROTEIN"/>
    <property type="match status" value="1"/>
</dbReference>
<feature type="signal peptide" evidence="2">
    <location>
        <begin position="1"/>
        <end position="20"/>
    </location>
</feature>
<dbReference type="InterPro" id="IPR005135">
    <property type="entry name" value="Endo/exonuclease/phosphatase"/>
</dbReference>
<comment type="caution">
    <text evidence="4">The sequence shown here is derived from an EMBL/GenBank/DDBJ whole genome shotgun (WGS) entry which is preliminary data.</text>
</comment>
<dbReference type="SUPFAM" id="SSF56219">
    <property type="entry name" value="DNase I-like"/>
    <property type="match status" value="1"/>
</dbReference>
<feature type="domain" description="Endonuclease/exonuclease/phosphatase" evidence="3">
    <location>
        <begin position="280"/>
        <end position="583"/>
    </location>
</feature>
<dbReference type="CDD" id="cd04486">
    <property type="entry name" value="YhcR_OBF_like"/>
    <property type="match status" value="1"/>
</dbReference>
<proteinExistence type="predicted"/>
<name>A0A5C8M1E9_9GAMM</name>
<dbReference type="GO" id="GO:0004519">
    <property type="term" value="F:endonuclease activity"/>
    <property type="evidence" value="ECO:0007669"/>
    <property type="project" value="UniProtKB-KW"/>
</dbReference>
<dbReference type="Proteomes" id="UP000321814">
    <property type="component" value="Unassembled WGS sequence"/>
</dbReference>
<feature type="chain" id="PRO_5022923294" evidence="2">
    <location>
        <begin position="21"/>
        <end position="592"/>
    </location>
</feature>
<dbReference type="Gene3D" id="3.60.10.10">
    <property type="entry name" value="Endonuclease/exonuclease/phosphatase"/>
    <property type="match status" value="1"/>
</dbReference>
<dbReference type="CDD" id="cd10283">
    <property type="entry name" value="MnuA_DNase1-like"/>
    <property type="match status" value="1"/>
</dbReference>
<feature type="region of interest" description="Disordered" evidence="1">
    <location>
        <begin position="429"/>
        <end position="454"/>
    </location>
</feature>
<evidence type="ECO:0000313" key="5">
    <source>
        <dbReference type="Proteomes" id="UP000321814"/>
    </source>
</evidence>
<dbReference type="NCBIfam" id="NF033681">
    <property type="entry name" value="ExeM_NucH_DNase"/>
    <property type="match status" value="1"/>
</dbReference>
<keyword evidence="4" id="KW-0540">Nuclease</keyword>
<keyword evidence="2" id="KW-0732">Signal</keyword>
<keyword evidence="4" id="KW-0378">Hydrolase</keyword>
<sequence>MKLSIFTLLVLTTGSFGVSAACQTETTIAAIQGEVKQSPLLSKTVSTSGVVTGLLYPDSKAAGVLLQSLTPDNNPTTSEALFIASKELVQTAKPGQQIEVTGKVAELNGMTALVDVTSSVCGQQAKPTPVVATLPVQSKHDWEALEGQYLSFPQQLVVNDSYGLSRYGELLLADKRLWVATELHRPGKAATAFEQQQRLSELTLDDGIFKQNPDPVIFPDSNLSASNTVRVGDTVKNLQGYLIETKQGYRLVAAQVPDFIASNARTEAPKAKAADQIRVASFNVLNFFTGETAANPFPTRRGATDANELQRQQAKMIAALSRMDADVIGLLEVENNGFEARSALATIVRELNKALGDNRYAFVKPDNSQGNDAIKVALIYNQQKVTEAGKAAVTAQGPFAYGSRAPLAQSFQAKNTSTTFTVSINHFKSKGSCPEQQTSAQDKANSDNKDGQGCWNQSRVEAAKALSAWLQTQPTGVTTAHQLVIGDLNAYRQEDPVYTLEQAGWVHLAPVGDAGHYSYVYKGRTGSLDHALASKSMAKKLTQFQHWNINADEPAVLDYNTEFKSEAQQQNLYAPDPFRSSDHDPVLIDFKF</sequence>
<organism evidence="4 5">
    <name type="scientific">Rheinheimera tangshanensis</name>
    <dbReference type="NCBI Taxonomy" id="400153"/>
    <lineage>
        <taxon>Bacteria</taxon>
        <taxon>Pseudomonadati</taxon>
        <taxon>Pseudomonadota</taxon>
        <taxon>Gammaproteobacteria</taxon>
        <taxon>Chromatiales</taxon>
        <taxon>Chromatiaceae</taxon>
        <taxon>Rheinheimera</taxon>
    </lineage>
</organism>
<feature type="compositionally biased region" description="Polar residues" evidence="1">
    <location>
        <begin position="434"/>
        <end position="443"/>
    </location>
</feature>
<dbReference type="EMBL" id="VRLR01000004">
    <property type="protein sequence ID" value="TXK81210.1"/>
    <property type="molecule type" value="Genomic_DNA"/>
</dbReference>
<dbReference type="RefSeq" id="WP_147904061.1">
    <property type="nucleotide sequence ID" value="NZ_BAAAGC010000007.1"/>
</dbReference>
<dbReference type="AlphaFoldDB" id="A0A5C8M1E9"/>
<keyword evidence="5" id="KW-1185">Reference proteome</keyword>
<dbReference type="OrthoDB" id="9800417at2"/>
<dbReference type="PANTHER" id="PTHR42834:SF1">
    <property type="entry name" value="ENDONUCLEASE_EXONUCLEASE_PHOSPHATASE FAMILY PROTEIN (AFU_ORTHOLOGUE AFUA_3G09210)"/>
    <property type="match status" value="1"/>
</dbReference>
<evidence type="ECO:0000256" key="2">
    <source>
        <dbReference type="SAM" id="SignalP"/>
    </source>
</evidence>
<dbReference type="InterPro" id="IPR047971">
    <property type="entry name" value="ExeM-like"/>
</dbReference>
<evidence type="ECO:0000259" key="3">
    <source>
        <dbReference type="Pfam" id="PF03372"/>
    </source>
</evidence>
<dbReference type="Pfam" id="PF03372">
    <property type="entry name" value="Exo_endo_phos"/>
    <property type="match status" value="1"/>
</dbReference>
<keyword evidence="4" id="KW-0255">Endonuclease</keyword>
<evidence type="ECO:0000313" key="4">
    <source>
        <dbReference type="EMBL" id="TXK81210.1"/>
    </source>
</evidence>
<gene>
    <name evidence="4" type="ORF">FU839_08815</name>
</gene>